<dbReference type="SUPFAM" id="SSF46894">
    <property type="entry name" value="C-terminal effector domain of the bipartite response regulators"/>
    <property type="match status" value="1"/>
</dbReference>
<evidence type="ECO:0000256" key="3">
    <source>
        <dbReference type="ARBA" id="ARBA00023163"/>
    </source>
</evidence>
<dbReference type="EMBL" id="CP147248">
    <property type="protein sequence ID" value="WYJ86635.1"/>
    <property type="molecule type" value="Genomic_DNA"/>
</dbReference>
<dbReference type="InterPro" id="IPR036388">
    <property type="entry name" value="WH-like_DNA-bd_sf"/>
</dbReference>
<dbReference type="PROSITE" id="PS51755">
    <property type="entry name" value="OMPR_PHOB"/>
    <property type="match status" value="1"/>
</dbReference>
<dbReference type="InterPro" id="IPR001867">
    <property type="entry name" value="OmpR/PhoB-type_DNA-bd"/>
</dbReference>
<keyword evidence="7" id="KW-1185">Reference proteome</keyword>
<keyword evidence="3" id="KW-0804">Transcription</keyword>
<proteinExistence type="predicted"/>
<evidence type="ECO:0000256" key="4">
    <source>
        <dbReference type="PROSITE-ProRule" id="PRU01091"/>
    </source>
</evidence>
<evidence type="ECO:0000313" key="7">
    <source>
        <dbReference type="Proteomes" id="UP000195080"/>
    </source>
</evidence>
<dbReference type="Proteomes" id="UP000195080">
    <property type="component" value="Chromosome"/>
</dbReference>
<reference evidence="7" key="1">
    <citation type="submission" date="2017-05" db="EMBL/GenBank/DDBJ databases">
        <title>The Genome Sequence of EEnterococcus faecalis 9F2_4866.</title>
        <authorList>
            <consortium name="The Broad Institute Genomics Platform"/>
            <consortium name="The Broad Institute Genomic Center for Infectious Diseases"/>
            <person name="Earl A."/>
            <person name="Manson A."/>
            <person name="Schwartman J."/>
            <person name="Gilmore M."/>
            <person name="Abouelleil A."/>
            <person name="Cao P."/>
            <person name="Chapman S."/>
            <person name="Cusick C."/>
            <person name="Shea T."/>
            <person name="Young S."/>
            <person name="Neafsey D."/>
            <person name="Nusbaum C."/>
            <person name="Birren B."/>
        </authorList>
    </citation>
    <scope>NUCLEOTIDE SEQUENCE [LARGE SCALE GENOMIC DNA]</scope>
    <source>
        <strain evidence="7">12C11_DIV0727</strain>
    </source>
</reference>
<accession>A0ABZ2T5H6</accession>
<gene>
    <name evidence="6" type="ORF">A5866_001719</name>
</gene>
<name>A0ABZ2T5H6_9ENTE</name>
<organism evidence="6 7">
    <name type="scientific">Candidatus Enterococcus lemimoniae</name>
    <dbReference type="NCBI Taxonomy" id="1834167"/>
    <lineage>
        <taxon>Bacteria</taxon>
        <taxon>Bacillati</taxon>
        <taxon>Bacillota</taxon>
        <taxon>Bacilli</taxon>
        <taxon>Lactobacillales</taxon>
        <taxon>Enterococcaceae</taxon>
        <taxon>Enterococcus</taxon>
    </lineage>
</organism>
<feature type="domain" description="OmpR/PhoB-type" evidence="5">
    <location>
        <begin position="133"/>
        <end position="232"/>
    </location>
</feature>
<evidence type="ECO:0000256" key="1">
    <source>
        <dbReference type="ARBA" id="ARBA00023015"/>
    </source>
</evidence>
<feature type="DNA-binding region" description="OmpR/PhoB-type" evidence="4">
    <location>
        <begin position="133"/>
        <end position="232"/>
    </location>
</feature>
<evidence type="ECO:0000313" key="6">
    <source>
        <dbReference type="EMBL" id="WYJ86635.1"/>
    </source>
</evidence>
<sequence length="256" mass="29836">MENTIGILHIRDDSEQNDNIGLLINRALNEQHYSLIEITDKKQIGTLDGLIINLEKSSDYVKAFQWLIDLKEEHSLFIWILSGENDSELTKLYPHLSKNSVIEIIRADQGLETLGIVIKNALNYKNQLLNREKPKKECDSHFLDESKLSLVVHDKIIALTRKEFKIIELLYENLDSVVTYDEINNAIYGTSTGESLEKYRVANFIFHIRNKLKEQSYFEIEIIRTKGYLLTYSKKEPFLSKIQVKKSYNDQVLNRI</sequence>
<dbReference type="Gene3D" id="1.10.10.10">
    <property type="entry name" value="Winged helix-like DNA-binding domain superfamily/Winged helix DNA-binding domain"/>
    <property type="match status" value="1"/>
</dbReference>
<evidence type="ECO:0000256" key="2">
    <source>
        <dbReference type="ARBA" id="ARBA00023125"/>
    </source>
</evidence>
<dbReference type="CDD" id="cd00383">
    <property type="entry name" value="trans_reg_C"/>
    <property type="match status" value="1"/>
</dbReference>
<keyword evidence="1" id="KW-0805">Transcription regulation</keyword>
<dbReference type="RefSeq" id="WP_339099770.1">
    <property type="nucleotide sequence ID" value="NZ_CP147248.1"/>
</dbReference>
<evidence type="ECO:0000259" key="5">
    <source>
        <dbReference type="PROSITE" id="PS51755"/>
    </source>
</evidence>
<protein>
    <recommendedName>
        <fullName evidence="5">OmpR/PhoB-type domain-containing protein</fullName>
    </recommendedName>
</protein>
<dbReference type="Pfam" id="PF00486">
    <property type="entry name" value="Trans_reg_C"/>
    <property type="match status" value="1"/>
</dbReference>
<dbReference type="SMART" id="SM00862">
    <property type="entry name" value="Trans_reg_C"/>
    <property type="match status" value="1"/>
</dbReference>
<dbReference type="InterPro" id="IPR016032">
    <property type="entry name" value="Sig_transdc_resp-reg_C-effctor"/>
</dbReference>
<keyword evidence="2 4" id="KW-0238">DNA-binding</keyword>